<feature type="transmembrane region" description="Helical" evidence="1">
    <location>
        <begin position="102"/>
        <end position="123"/>
    </location>
</feature>
<accession>A0A1V9GAM1</accession>
<gene>
    <name evidence="2" type="ORF">A4R26_32960</name>
</gene>
<evidence type="ECO:0000313" key="3">
    <source>
        <dbReference type="Proteomes" id="UP000192276"/>
    </source>
</evidence>
<dbReference type="AlphaFoldDB" id="A0A1V9GAM1"/>
<sequence length="125" mass="14797">MKTIIFCCGLYSIAFAIFHILFWRLFNWKKELEKLDFTNRGIVQILNTRIIYFFLFVAYICFVYPDELLTSNLGKTFLTGISLFWLGRTIEQFVFLKVNNKYVHILTAIFVIGTILFALPLMFNK</sequence>
<name>A0A1V9GAM1_9BACT</name>
<organism evidence="2 3">
    <name type="scientific">Niastella populi</name>
    <dbReference type="NCBI Taxonomy" id="550983"/>
    <lineage>
        <taxon>Bacteria</taxon>
        <taxon>Pseudomonadati</taxon>
        <taxon>Bacteroidota</taxon>
        <taxon>Chitinophagia</taxon>
        <taxon>Chitinophagales</taxon>
        <taxon>Chitinophagaceae</taxon>
        <taxon>Niastella</taxon>
    </lineage>
</organism>
<dbReference type="OrthoDB" id="670562at2"/>
<evidence type="ECO:0000256" key="1">
    <source>
        <dbReference type="SAM" id="Phobius"/>
    </source>
</evidence>
<proteinExistence type="predicted"/>
<reference evidence="3" key="1">
    <citation type="submission" date="2016-04" db="EMBL/GenBank/DDBJ databases">
        <authorList>
            <person name="Chen L."/>
            <person name="Zhuang W."/>
            <person name="Wang G."/>
        </authorList>
    </citation>
    <scope>NUCLEOTIDE SEQUENCE [LARGE SCALE GENOMIC DNA]</scope>
    <source>
        <strain evidence="3">208</strain>
    </source>
</reference>
<feature type="transmembrane region" description="Helical" evidence="1">
    <location>
        <begin position="5"/>
        <end position="26"/>
    </location>
</feature>
<dbReference type="EMBL" id="LWBP01000016">
    <property type="protein sequence ID" value="OQP67663.1"/>
    <property type="molecule type" value="Genomic_DNA"/>
</dbReference>
<protein>
    <submittedName>
        <fullName evidence="2">Uncharacterized protein</fullName>
    </submittedName>
</protein>
<evidence type="ECO:0000313" key="2">
    <source>
        <dbReference type="EMBL" id="OQP67663.1"/>
    </source>
</evidence>
<keyword evidence="3" id="KW-1185">Reference proteome</keyword>
<feature type="transmembrane region" description="Helical" evidence="1">
    <location>
        <begin position="76"/>
        <end position="96"/>
    </location>
</feature>
<keyword evidence="1" id="KW-0812">Transmembrane</keyword>
<comment type="caution">
    <text evidence="2">The sequence shown here is derived from an EMBL/GenBank/DDBJ whole genome shotgun (WGS) entry which is preliminary data.</text>
</comment>
<dbReference type="Proteomes" id="UP000192276">
    <property type="component" value="Unassembled WGS sequence"/>
</dbReference>
<keyword evidence="1" id="KW-0472">Membrane</keyword>
<keyword evidence="1" id="KW-1133">Transmembrane helix</keyword>
<feature type="transmembrane region" description="Helical" evidence="1">
    <location>
        <begin position="46"/>
        <end position="64"/>
    </location>
</feature>